<dbReference type="Gene3D" id="1.10.150.20">
    <property type="entry name" value="5' to 3' exonuclease, C-terminal subdomain"/>
    <property type="match status" value="1"/>
</dbReference>
<dbReference type="EMBL" id="JWZT01002327">
    <property type="protein sequence ID" value="KII69646.1"/>
    <property type="molecule type" value="Genomic_DNA"/>
</dbReference>
<dbReference type="FunFam" id="3.40.50.10130:FF:000002">
    <property type="entry name" value="DNA repair endonuclease XPF"/>
    <property type="match status" value="1"/>
</dbReference>
<dbReference type="PANTHER" id="PTHR10150:SF0">
    <property type="entry name" value="DNA REPAIR ENDONUCLEASE XPF"/>
    <property type="match status" value="1"/>
</dbReference>
<dbReference type="GO" id="GO:0000110">
    <property type="term" value="C:nucleotide-excision repair factor 1 complex"/>
    <property type="evidence" value="ECO:0007669"/>
    <property type="project" value="TreeGrafter"/>
</dbReference>
<name>A0A0C2MR15_THEKT</name>
<gene>
    <name evidence="12" type="ORF">RF11_15504</name>
</gene>
<dbReference type="GO" id="GO:0003697">
    <property type="term" value="F:single-stranded DNA binding"/>
    <property type="evidence" value="ECO:0007669"/>
    <property type="project" value="TreeGrafter"/>
</dbReference>
<dbReference type="Pfam" id="PF02732">
    <property type="entry name" value="ERCC4"/>
    <property type="match status" value="1"/>
</dbReference>
<keyword evidence="13" id="KW-1185">Reference proteome</keyword>
<comment type="subcellular location">
    <subcellularLocation>
        <location evidence="1">Nucleus</location>
    </subcellularLocation>
</comment>
<dbReference type="GO" id="GO:0003684">
    <property type="term" value="F:damaged DNA binding"/>
    <property type="evidence" value="ECO:0007669"/>
    <property type="project" value="TreeGrafter"/>
</dbReference>
<accession>A0A0C2MR15</accession>
<dbReference type="OrthoDB" id="6019266at2759"/>
<organism evidence="12 13">
    <name type="scientific">Thelohanellus kitauei</name>
    <name type="common">Myxosporean</name>
    <dbReference type="NCBI Taxonomy" id="669202"/>
    <lineage>
        <taxon>Eukaryota</taxon>
        <taxon>Metazoa</taxon>
        <taxon>Cnidaria</taxon>
        <taxon>Myxozoa</taxon>
        <taxon>Myxosporea</taxon>
        <taxon>Bivalvulida</taxon>
        <taxon>Platysporina</taxon>
        <taxon>Myxobolidae</taxon>
        <taxon>Thelohanellus</taxon>
    </lineage>
</organism>
<evidence type="ECO:0000259" key="11">
    <source>
        <dbReference type="SMART" id="SM00891"/>
    </source>
</evidence>
<keyword evidence="7" id="KW-0238">DNA-binding</keyword>
<evidence type="ECO:0000256" key="2">
    <source>
        <dbReference type="ARBA" id="ARBA00010015"/>
    </source>
</evidence>
<dbReference type="SUPFAM" id="SSF52980">
    <property type="entry name" value="Restriction endonuclease-like"/>
    <property type="match status" value="1"/>
</dbReference>
<dbReference type="InterPro" id="IPR006166">
    <property type="entry name" value="ERCC4_domain"/>
</dbReference>
<evidence type="ECO:0000313" key="13">
    <source>
        <dbReference type="Proteomes" id="UP000031668"/>
    </source>
</evidence>
<comment type="similarity">
    <text evidence="2">Belongs to the XPF family.</text>
</comment>
<dbReference type="Proteomes" id="UP000031668">
    <property type="component" value="Unassembled WGS sequence"/>
</dbReference>
<keyword evidence="9" id="KW-0539">Nucleus</keyword>
<dbReference type="GO" id="GO:0000724">
    <property type="term" value="P:double-strand break repair via homologous recombination"/>
    <property type="evidence" value="ECO:0007669"/>
    <property type="project" value="TreeGrafter"/>
</dbReference>
<dbReference type="PANTHER" id="PTHR10150">
    <property type="entry name" value="DNA REPAIR ENDONUCLEASE XPF"/>
    <property type="match status" value="1"/>
</dbReference>
<keyword evidence="8" id="KW-0234">DNA repair</keyword>
<dbReference type="InterPro" id="IPR011335">
    <property type="entry name" value="Restrct_endonuc-II-like"/>
</dbReference>
<evidence type="ECO:0000256" key="7">
    <source>
        <dbReference type="ARBA" id="ARBA00023125"/>
    </source>
</evidence>
<evidence type="ECO:0000256" key="9">
    <source>
        <dbReference type="ARBA" id="ARBA00023242"/>
    </source>
</evidence>
<dbReference type="InterPro" id="IPR047520">
    <property type="entry name" value="XPF_nuclease"/>
</dbReference>
<dbReference type="GO" id="GO:0000014">
    <property type="term" value="F:single-stranded DNA endodeoxyribonuclease activity"/>
    <property type="evidence" value="ECO:0007669"/>
    <property type="project" value="TreeGrafter"/>
</dbReference>
<dbReference type="InterPro" id="IPR010994">
    <property type="entry name" value="RuvA_2-like"/>
</dbReference>
<feature type="domain" description="ERCC4" evidence="11">
    <location>
        <begin position="215"/>
        <end position="295"/>
    </location>
</feature>
<sequence>MDIFNEISLSELSNYPNPDIWKVLIVCLPKSKINTFFRFKKQPSDYFDNILGRNQVSVDHKSLAYSDGESESDIGDEDVQIDEKLAIKLSEIESWCDRIEYKIVRTWSKYDVHNELHNFQPHIIILFDVLLEWIRQIEVFKAIKQVIPIRVYMIVHKSSIEEQMYLSAVETEKEAFETLISEKAIIYMPGEGRHDLEEGNIELDSRKTDSYVGGNVIVDIREFGSELPLVLHKTGFIIQPVTLEIGDYVLTPDIGIERKSVSDLVSSLNSGRLYDQAMALARNYKNPFLLIEFNDNKLFNTGIFSQRLGLRRRGSNTFYVQSKLLLLTLHCSTLKILWSTSPRFTVRLFRELKKGKPDPDLQLVSTITSYESSDDIINVSTNKSFDVLLRLPGVTNKNCSVLARKVNNFSELSQLQKGEIENILGPEGEKLFQIFNTDINRLHE</sequence>
<evidence type="ECO:0000256" key="1">
    <source>
        <dbReference type="ARBA" id="ARBA00004123"/>
    </source>
</evidence>
<keyword evidence="6" id="KW-0378">Hydrolase</keyword>
<dbReference type="Gene3D" id="3.40.50.10130">
    <property type="match status" value="1"/>
</dbReference>
<dbReference type="AlphaFoldDB" id="A0A0C2MR15"/>
<evidence type="ECO:0000313" key="12">
    <source>
        <dbReference type="EMBL" id="KII69646.1"/>
    </source>
</evidence>
<keyword evidence="5" id="KW-0227">DNA damage</keyword>
<keyword evidence="3" id="KW-0540">Nuclease</keyword>
<protein>
    <recommendedName>
        <fullName evidence="10">DNA repair endonuclease XPF</fullName>
    </recommendedName>
</protein>
<evidence type="ECO:0000256" key="4">
    <source>
        <dbReference type="ARBA" id="ARBA00022759"/>
    </source>
</evidence>
<evidence type="ECO:0000256" key="6">
    <source>
        <dbReference type="ARBA" id="ARBA00022801"/>
    </source>
</evidence>
<proteinExistence type="inferred from homology"/>
<comment type="caution">
    <text evidence="12">The sequence shown here is derived from an EMBL/GenBank/DDBJ whole genome shotgun (WGS) entry which is preliminary data.</text>
</comment>
<reference evidence="12 13" key="1">
    <citation type="journal article" date="2014" name="Genome Biol. Evol.">
        <title>The genome of the myxosporean Thelohanellus kitauei shows adaptations to nutrient acquisition within its fish host.</title>
        <authorList>
            <person name="Yang Y."/>
            <person name="Xiong J."/>
            <person name="Zhou Z."/>
            <person name="Huo F."/>
            <person name="Miao W."/>
            <person name="Ran C."/>
            <person name="Liu Y."/>
            <person name="Zhang J."/>
            <person name="Feng J."/>
            <person name="Wang M."/>
            <person name="Wang M."/>
            <person name="Wang L."/>
            <person name="Yao B."/>
        </authorList>
    </citation>
    <scope>NUCLEOTIDE SEQUENCE [LARGE SCALE GENOMIC DNA]</scope>
    <source>
        <strain evidence="12">Wuqing</strain>
    </source>
</reference>
<evidence type="ECO:0000256" key="10">
    <source>
        <dbReference type="ARBA" id="ARBA00072370"/>
    </source>
</evidence>
<dbReference type="GO" id="GO:1901255">
    <property type="term" value="P:nucleotide-excision repair involved in interstrand cross-link repair"/>
    <property type="evidence" value="ECO:0007669"/>
    <property type="project" value="TreeGrafter"/>
</dbReference>
<dbReference type="SUPFAM" id="SSF47781">
    <property type="entry name" value="RuvA domain 2-like"/>
    <property type="match status" value="1"/>
</dbReference>
<keyword evidence="4 12" id="KW-0255">Endonuclease</keyword>
<dbReference type="SMART" id="SM00891">
    <property type="entry name" value="ERCC4"/>
    <property type="match status" value="1"/>
</dbReference>
<evidence type="ECO:0000256" key="3">
    <source>
        <dbReference type="ARBA" id="ARBA00022722"/>
    </source>
</evidence>
<evidence type="ECO:0000256" key="5">
    <source>
        <dbReference type="ARBA" id="ARBA00022763"/>
    </source>
</evidence>
<dbReference type="GO" id="GO:0000712">
    <property type="term" value="P:resolution of meiotic recombination intermediates"/>
    <property type="evidence" value="ECO:0007669"/>
    <property type="project" value="TreeGrafter"/>
</dbReference>
<dbReference type="CDD" id="cd20078">
    <property type="entry name" value="XPF_nuclease_XPF_euk"/>
    <property type="match status" value="1"/>
</dbReference>
<evidence type="ECO:0000256" key="8">
    <source>
        <dbReference type="ARBA" id="ARBA00023204"/>
    </source>
</evidence>